<evidence type="ECO:0000256" key="1">
    <source>
        <dbReference type="ARBA" id="ARBA00004141"/>
    </source>
</evidence>
<evidence type="ECO:0000256" key="4">
    <source>
        <dbReference type="ARBA" id="ARBA00023136"/>
    </source>
</evidence>
<feature type="signal peptide" evidence="6">
    <location>
        <begin position="1"/>
        <end position="16"/>
    </location>
</feature>
<keyword evidence="3 5" id="KW-1133">Transmembrane helix</keyword>
<proteinExistence type="predicted"/>
<feature type="transmembrane region" description="Helical" evidence="5">
    <location>
        <begin position="266"/>
        <end position="287"/>
    </location>
</feature>
<sequence length="331" mass="35973">MISKGSLLVLASQVIAVVVHSLAKFLETSDDVNPQQILQVRTFVTLSINSLFLATWRPHELPLGGYEIRGLLTLRALGGILGSAGFYYSLQYLPLADATILNLLAPLGTTFVTSERIKPTHIGSAIVCLLGVCLISKPSFVINLLFQDTGNRYLDFSRSPHSSQRGFIFAIVGVLGGICSYTSIEKIGARAHPLVTANCFAAGILLASSACFAIVPGVTYNFNMSFSRWFILLSIGLCGTLMASSKKSFQHLEYFLTAGLAAEKESIAVYMIYLQAVLALIVDGLIWHTIPDAMSFLGAGLVIVALFITERSKEKVEDLTIIEMRFQNVEP</sequence>
<dbReference type="InterPro" id="IPR000620">
    <property type="entry name" value="EamA_dom"/>
</dbReference>
<dbReference type="OrthoDB" id="306876at2759"/>
<feature type="chain" id="PRO_5002162394" description="EamA domain-containing protein" evidence="6">
    <location>
        <begin position="17"/>
        <end position="331"/>
    </location>
</feature>
<feature type="transmembrane region" description="Helical" evidence="5">
    <location>
        <begin position="166"/>
        <end position="184"/>
    </location>
</feature>
<feature type="transmembrane region" description="Helical" evidence="5">
    <location>
        <begin position="125"/>
        <end position="146"/>
    </location>
</feature>
<feature type="transmembrane region" description="Helical" evidence="5">
    <location>
        <begin position="95"/>
        <end position="113"/>
    </location>
</feature>
<keyword evidence="6" id="KW-0732">Signal</keyword>
<evidence type="ECO:0000313" key="8">
    <source>
        <dbReference type="EMBL" id="KIM95543.1"/>
    </source>
</evidence>
<dbReference type="InParanoid" id="A0A0C3C9F7"/>
<evidence type="ECO:0000259" key="7">
    <source>
        <dbReference type="Pfam" id="PF00892"/>
    </source>
</evidence>
<dbReference type="PANTHER" id="PTHR22911:SF6">
    <property type="entry name" value="SOLUTE CARRIER FAMILY 35 MEMBER G1"/>
    <property type="match status" value="1"/>
</dbReference>
<dbReference type="AlphaFoldDB" id="A0A0C3C9F7"/>
<comment type="subcellular location">
    <subcellularLocation>
        <location evidence="1">Membrane</location>
        <topology evidence="1">Multi-pass membrane protein</topology>
    </subcellularLocation>
</comment>
<evidence type="ECO:0000256" key="2">
    <source>
        <dbReference type="ARBA" id="ARBA00022692"/>
    </source>
</evidence>
<keyword evidence="4 5" id="KW-0472">Membrane</keyword>
<reference evidence="8 9" key="1">
    <citation type="submission" date="2014-04" db="EMBL/GenBank/DDBJ databases">
        <authorList>
            <consortium name="DOE Joint Genome Institute"/>
            <person name="Kuo A."/>
            <person name="Martino E."/>
            <person name="Perotto S."/>
            <person name="Kohler A."/>
            <person name="Nagy L.G."/>
            <person name="Floudas D."/>
            <person name="Copeland A."/>
            <person name="Barry K.W."/>
            <person name="Cichocki N."/>
            <person name="Veneault-Fourrey C."/>
            <person name="LaButti K."/>
            <person name="Lindquist E.A."/>
            <person name="Lipzen A."/>
            <person name="Lundell T."/>
            <person name="Morin E."/>
            <person name="Murat C."/>
            <person name="Sun H."/>
            <person name="Tunlid A."/>
            <person name="Henrissat B."/>
            <person name="Grigoriev I.V."/>
            <person name="Hibbett D.S."/>
            <person name="Martin F."/>
            <person name="Nordberg H.P."/>
            <person name="Cantor M.N."/>
            <person name="Hua S.X."/>
        </authorList>
    </citation>
    <scope>NUCLEOTIDE SEQUENCE [LARGE SCALE GENOMIC DNA]</scope>
    <source>
        <strain evidence="8 9">Zn</strain>
    </source>
</reference>
<dbReference type="HOGENOM" id="CLU_032828_4_3_1"/>
<dbReference type="STRING" id="913774.A0A0C3C9F7"/>
<feature type="transmembrane region" description="Helical" evidence="5">
    <location>
        <begin position="293"/>
        <end position="309"/>
    </location>
</feature>
<dbReference type="EMBL" id="KN832886">
    <property type="protein sequence ID" value="KIM95543.1"/>
    <property type="molecule type" value="Genomic_DNA"/>
</dbReference>
<reference evidence="9" key="2">
    <citation type="submission" date="2015-01" db="EMBL/GenBank/DDBJ databases">
        <title>Evolutionary Origins and Diversification of the Mycorrhizal Mutualists.</title>
        <authorList>
            <consortium name="DOE Joint Genome Institute"/>
            <consortium name="Mycorrhizal Genomics Consortium"/>
            <person name="Kohler A."/>
            <person name="Kuo A."/>
            <person name="Nagy L.G."/>
            <person name="Floudas D."/>
            <person name="Copeland A."/>
            <person name="Barry K.W."/>
            <person name="Cichocki N."/>
            <person name="Veneault-Fourrey C."/>
            <person name="LaButti K."/>
            <person name="Lindquist E.A."/>
            <person name="Lipzen A."/>
            <person name="Lundell T."/>
            <person name="Morin E."/>
            <person name="Murat C."/>
            <person name="Riley R."/>
            <person name="Ohm R."/>
            <person name="Sun H."/>
            <person name="Tunlid A."/>
            <person name="Henrissat B."/>
            <person name="Grigoriev I.V."/>
            <person name="Hibbett D.S."/>
            <person name="Martin F."/>
        </authorList>
    </citation>
    <scope>NUCLEOTIDE SEQUENCE [LARGE SCALE GENOMIC DNA]</scope>
    <source>
        <strain evidence="9">Zn</strain>
    </source>
</reference>
<dbReference type="SUPFAM" id="SSF103481">
    <property type="entry name" value="Multidrug resistance efflux transporter EmrE"/>
    <property type="match status" value="1"/>
</dbReference>
<dbReference type="Proteomes" id="UP000054321">
    <property type="component" value="Unassembled WGS sequence"/>
</dbReference>
<feature type="transmembrane region" description="Helical" evidence="5">
    <location>
        <begin position="226"/>
        <end position="245"/>
    </location>
</feature>
<evidence type="ECO:0000256" key="6">
    <source>
        <dbReference type="SAM" id="SignalP"/>
    </source>
</evidence>
<dbReference type="InterPro" id="IPR037185">
    <property type="entry name" value="EmrE-like"/>
</dbReference>
<evidence type="ECO:0000313" key="9">
    <source>
        <dbReference type="Proteomes" id="UP000054321"/>
    </source>
</evidence>
<evidence type="ECO:0000256" key="5">
    <source>
        <dbReference type="SAM" id="Phobius"/>
    </source>
</evidence>
<accession>A0A0C3C9F7</accession>
<feature type="domain" description="EamA" evidence="7">
    <location>
        <begin position="4"/>
        <end position="136"/>
    </location>
</feature>
<organism evidence="8 9">
    <name type="scientific">Oidiodendron maius (strain Zn)</name>
    <dbReference type="NCBI Taxonomy" id="913774"/>
    <lineage>
        <taxon>Eukaryota</taxon>
        <taxon>Fungi</taxon>
        <taxon>Dikarya</taxon>
        <taxon>Ascomycota</taxon>
        <taxon>Pezizomycotina</taxon>
        <taxon>Leotiomycetes</taxon>
        <taxon>Leotiomycetes incertae sedis</taxon>
        <taxon>Myxotrichaceae</taxon>
        <taxon>Oidiodendron</taxon>
    </lineage>
</organism>
<name>A0A0C3C9F7_OIDMZ</name>
<feature type="transmembrane region" description="Helical" evidence="5">
    <location>
        <begin position="196"/>
        <end position="220"/>
    </location>
</feature>
<keyword evidence="9" id="KW-1185">Reference proteome</keyword>
<dbReference type="Pfam" id="PF00892">
    <property type="entry name" value="EamA"/>
    <property type="match status" value="1"/>
</dbReference>
<dbReference type="GO" id="GO:0016020">
    <property type="term" value="C:membrane"/>
    <property type="evidence" value="ECO:0007669"/>
    <property type="project" value="UniProtKB-SubCell"/>
</dbReference>
<protein>
    <recommendedName>
        <fullName evidence="7">EamA domain-containing protein</fullName>
    </recommendedName>
</protein>
<keyword evidence="2 5" id="KW-0812">Transmembrane</keyword>
<evidence type="ECO:0000256" key="3">
    <source>
        <dbReference type="ARBA" id="ARBA00022989"/>
    </source>
</evidence>
<gene>
    <name evidence="8" type="ORF">OIDMADRAFT_59340</name>
</gene>
<dbReference type="PANTHER" id="PTHR22911">
    <property type="entry name" value="ACYL-MALONYL CONDENSING ENZYME-RELATED"/>
    <property type="match status" value="1"/>
</dbReference>